<dbReference type="Gene3D" id="2.170.130.10">
    <property type="entry name" value="TonB-dependent receptor, plug domain"/>
    <property type="match status" value="1"/>
</dbReference>
<dbReference type="GO" id="GO:0009279">
    <property type="term" value="C:cell outer membrane"/>
    <property type="evidence" value="ECO:0007669"/>
    <property type="project" value="UniProtKB-SubCell"/>
</dbReference>
<dbReference type="SUPFAM" id="SSF56935">
    <property type="entry name" value="Porins"/>
    <property type="match status" value="1"/>
</dbReference>
<gene>
    <name evidence="15" type="ORF">B3C1_17942</name>
</gene>
<evidence type="ECO:0000256" key="3">
    <source>
        <dbReference type="ARBA" id="ARBA00022452"/>
    </source>
</evidence>
<evidence type="ECO:0000256" key="4">
    <source>
        <dbReference type="ARBA" id="ARBA00022692"/>
    </source>
</evidence>
<feature type="signal peptide" evidence="12">
    <location>
        <begin position="1"/>
        <end position="29"/>
    </location>
</feature>
<evidence type="ECO:0000313" key="15">
    <source>
        <dbReference type="EMBL" id="EKE67852.1"/>
    </source>
</evidence>
<comment type="similarity">
    <text evidence="9 11">Belongs to the TonB-dependent receptor family.</text>
</comment>
<evidence type="ECO:0000256" key="12">
    <source>
        <dbReference type="SAM" id="SignalP"/>
    </source>
</evidence>
<dbReference type="PROSITE" id="PS52016">
    <property type="entry name" value="TONB_DEPENDENT_REC_3"/>
    <property type="match status" value="1"/>
</dbReference>
<comment type="subcellular location">
    <subcellularLocation>
        <location evidence="1 9">Cell outer membrane</location>
        <topology evidence="1 9">Multi-pass membrane protein</topology>
    </subcellularLocation>
</comment>
<evidence type="ECO:0000256" key="2">
    <source>
        <dbReference type="ARBA" id="ARBA00022448"/>
    </source>
</evidence>
<evidence type="ECO:0000256" key="10">
    <source>
        <dbReference type="PROSITE-ProRule" id="PRU10144"/>
    </source>
</evidence>
<dbReference type="InterPro" id="IPR037066">
    <property type="entry name" value="Plug_dom_sf"/>
</dbReference>
<feature type="short sequence motif" description="TonB C-terminal box" evidence="10">
    <location>
        <begin position="868"/>
        <end position="885"/>
    </location>
</feature>
<protein>
    <submittedName>
        <fullName evidence="15">Outer membrane receptor protein</fullName>
    </submittedName>
</protein>
<keyword evidence="3 9" id="KW-1134">Transmembrane beta strand</keyword>
<keyword evidence="15" id="KW-0675">Receptor</keyword>
<keyword evidence="8 9" id="KW-0998">Cell outer membrane</keyword>
<dbReference type="Pfam" id="PF00593">
    <property type="entry name" value="TonB_dep_Rec_b-barrel"/>
    <property type="match status" value="1"/>
</dbReference>
<dbReference type="InterPro" id="IPR039426">
    <property type="entry name" value="TonB-dep_rcpt-like"/>
</dbReference>
<dbReference type="PANTHER" id="PTHR47234">
    <property type="match status" value="1"/>
</dbReference>
<dbReference type="STRING" id="745411.B3C1_17942"/>
<feature type="domain" description="TonB-dependent receptor plug" evidence="14">
    <location>
        <begin position="58"/>
        <end position="173"/>
    </location>
</feature>
<feature type="chain" id="PRO_5003858961" evidence="12">
    <location>
        <begin position="30"/>
        <end position="885"/>
    </location>
</feature>
<evidence type="ECO:0000256" key="11">
    <source>
        <dbReference type="RuleBase" id="RU003357"/>
    </source>
</evidence>
<evidence type="ECO:0000256" key="8">
    <source>
        <dbReference type="ARBA" id="ARBA00023237"/>
    </source>
</evidence>
<dbReference type="InterPro" id="IPR036942">
    <property type="entry name" value="Beta-barrel_TonB_sf"/>
</dbReference>
<dbReference type="EMBL" id="AMRI01000036">
    <property type="protein sequence ID" value="EKE67852.1"/>
    <property type="molecule type" value="Genomic_DNA"/>
</dbReference>
<proteinExistence type="inferred from homology"/>
<evidence type="ECO:0000256" key="9">
    <source>
        <dbReference type="PROSITE-ProRule" id="PRU01360"/>
    </source>
</evidence>
<keyword evidence="6 11" id="KW-0798">TonB box</keyword>
<evidence type="ECO:0000259" key="14">
    <source>
        <dbReference type="Pfam" id="PF07715"/>
    </source>
</evidence>
<reference evidence="15 16" key="1">
    <citation type="journal article" date="2012" name="J. Bacteriol.">
        <title>Genome Sequence of Gallaecimonas xiamenensis Type Strain 3-C-1.</title>
        <authorList>
            <person name="Lai Q."/>
            <person name="Wang L."/>
            <person name="Wang W."/>
            <person name="Shao Z."/>
        </authorList>
    </citation>
    <scope>NUCLEOTIDE SEQUENCE [LARGE SCALE GENOMIC DNA]</scope>
    <source>
        <strain evidence="15 16">3-C-1</strain>
    </source>
</reference>
<feature type="domain" description="TonB-dependent receptor-like beta-barrel" evidence="13">
    <location>
        <begin position="394"/>
        <end position="848"/>
    </location>
</feature>
<dbReference type="InterPro" id="IPR012910">
    <property type="entry name" value="Plug_dom"/>
</dbReference>
<dbReference type="eggNOG" id="COG1629">
    <property type="taxonomic scope" value="Bacteria"/>
</dbReference>
<dbReference type="Proteomes" id="UP000006755">
    <property type="component" value="Unassembled WGS sequence"/>
</dbReference>
<dbReference type="InterPro" id="IPR000531">
    <property type="entry name" value="Beta-barrel_TonB"/>
</dbReference>
<dbReference type="PATRIC" id="fig|745411.4.peg.3527"/>
<keyword evidence="4 9" id="KW-0812">Transmembrane</keyword>
<dbReference type="PROSITE" id="PS01156">
    <property type="entry name" value="TONB_DEPENDENT_REC_2"/>
    <property type="match status" value="1"/>
</dbReference>
<evidence type="ECO:0000256" key="6">
    <source>
        <dbReference type="ARBA" id="ARBA00023077"/>
    </source>
</evidence>
<keyword evidence="5 12" id="KW-0732">Signal</keyword>
<keyword evidence="2 9" id="KW-0813">Transport</keyword>
<dbReference type="InterPro" id="IPR010917">
    <property type="entry name" value="TonB_rcpt_CS"/>
</dbReference>
<keyword evidence="7 9" id="KW-0472">Membrane</keyword>
<dbReference type="Gene3D" id="2.40.170.20">
    <property type="entry name" value="TonB-dependent receptor, beta-barrel domain"/>
    <property type="match status" value="1"/>
</dbReference>
<organism evidence="15 16">
    <name type="scientific">Gallaecimonas xiamenensis 3-C-1</name>
    <dbReference type="NCBI Taxonomy" id="745411"/>
    <lineage>
        <taxon>Bacteria</taxon>
        <taxon>Pseudomonadati</taxon>
        <taxon>Pseudomonadota</taxon>
        <taxon>Gammaproteobacteria</taxon>
        <taxon>Enterobacterales</taxon>
        <taxon>Gallaecimonadaceae</taxon>
        <taxon>Gallaecimonas</taxon>
    </lineage>
</organism>
<comment type="caution">
    <text evidence="15">The sequence shown here is derived from an EMBL/GenBank/DDBJ whole genome shotgun (WGS) entry which is preliminary data.</text>
</comment>
<evidence type="ECO:0000313" key="16">
    <source>
        <dbReference type="Proteomes" id="UP000006755"/>
    </source>
</evidence>
<evidence type="ECO:0000256" key="1">
    <source>
        <dbReference type="ARBA" id="ARBA00004571"/>
    </source>
</evidence>
<dbReference type="PANTHER" id="PTHR47234:SF1">
    <property type="entry name" value="TONB-DEPENDENT RECEPTOR"/>
    <property type="match status" value="1"/>
</dbReference>
<sequence>MRDKTSIAKFVQMALLLGAGSVASMPLLAAEDEVAQEDKKVERIEVTGSRIARTDIEGASPVVVISASEIAERGFTSTFSVLESLTQATGSQQGEQYTNSFTPAAQDINLRGLGPGRTLVLLNGRRVADYPLPYNSQSNFFNWSTIPLAAVERIEIQTDGASAIYGSDAIAGVVNVITKKQVDDTTITGTYGYTTEGAGYSRKLQLVTGFDLGKSNWVVTAEWNEQDPIYGKDRDWMDSYEDNPDPNTRYPARAILTYDLFTGNYVAPDDEQCFNSGTGYELSYRPGKGRYCGYDSNGEETLRSYRENKSVFVSGQYEINDSMSAFTDILYWKSKVSQRNFRLWWGDNITYLDENDEVVAQGLQRIFSPAETGPQEANFDEDTLNISVGLRGVIADYDWEVAYTDSTYNTDSGQTRFKEEAINAYYMDTVNLGPYGYPGPGAHSIYDFVSPEDMRDLTGRQSQKGDSYMRQLSANLSGDLLELPAGTMQFAVSAEYSKQGYDIDLDERTLNSEGQGWWGLTGTEGGGDRKRYAVGLELAIPVFEGFELNPAVRYDKYEDDSSVGGRATSQLKFTYRPIQQLMVRGGWSQTFRAPDMHYLFAAPSGFYTSVEDTYRCESDANYDCDGGENPFGQRAGNIKLKEETGDTYSFGVVFEPIENLSFTIDYFRIELEDVVNDEDAQTLMNDEADCRLGDRDINSAFCQNVLSKVVRGNALDPDELEEIKVGPINQSEFRLDGIDVSGQYTLMTDMGDFKFKLGYSNTLKYEERIFPTDPMESIRSASYDPRTIVNGSIGWNNDDYAVTLFVRRLGSILNYDEDGRIGSWTTANLTASMRVNDNVGLGLNVNNLTNERPPQDDTWPSWPYFYRGQYNAIGREVFVNATVRF</sequence>
<evidence type="ECO:0000259" key="13">
    <source>
        <dbReference type="Pfam" id="PF00593"/>
    </source>
</evidence>
<accession>K2IZ69</accession>
<evidence type="ECO:0000256" key="7">
    <source>
        <dbReference type="ARBA" id="ARBA00023136"/>
    </source>
</evidence>
<dbReference type="AlphaFoldDB" id="K2IZ69"/>
<evidence type="ECO:0000256" key="5">
    <source>
        <dbReference type="ARBA" id="ARBA00022729"/>
    </source>
</evidence>
<name>K2IZ69_9GAMM</name>
<dbReference type="OrthoDB" id="176248at2"/>
<keyword evidence="16" id="KW-1185">Reference proteome</keyword>
<dbReference type="Pfam" id="PF07715">
    <property type="entry name" value="Plug"/>
    <property type="match status" value="1"/>
</dbReference>